<dbReference type="AlphaFoldDB" id="A0A7X3GXJ4"/>
<dbReference type="GO" id="GO:0015297">
    <property type="term" value="F:antiporter activity"/>
    <property type="evidence" value="ECO:0007669"/>
    <property type="project" value="UniProtKB-KW"/>
</dbReference>
<dbReference type="RefSeq" id="WP_160416977.1">
    <property type="nucleotide sequence ID" value="NZ_WTKP01000001.1"/>
</dbReference>
<feature type="transmembrane region" description="Helical" evidence="9">
    <location>
        <begin position="110"/>
        <end position="130"/>
    </location>
</feature>
<evidence type="ECO:0000313" key="12">
    <source>
        <dbReference type="EMBL" id="MWJ26741.1"/>
    </source>
</evidence>
<dbReference type="InterPro" id="IPR003148">
    <property type="entry name" value="RCK_N"/>
</dbReference>
<dbReference type="InterPro" id="IPR036291">
    <property type="entry name" value="NAD(P)-bd_dom_sf"/>
</dbReference>
<dbReference type="Gene3D" id="1.20.1530.20">
    <property type="match status" value="1"/>
</dbReference>
<feature type="transmembrane region" description="Helical" evidence="9">
    <location>
        <begin position="301"/>
        <end position="320"/>
    </location>
</feature>
<evidence type="ECO:0000313" key="13">
    <source>
        <dbReference type="Proteomes" id="UP000437638"/>
    </source>
</evidence>
<comment type="caution">
    <text evidence="12">The sequence shown here is derived from an EMBL/GenBank/DDBJ whole genome shotgun (WGS) entry which is preliminary data.</text>
</comment>
<dbReference type="GO" id="GO:0016020">
    <property type="term" value="C:membrane"/>
    <property type="evidence" value="ECO:0007669"/>
    <property type="project" value="UniProtKB-SubCell"/>
</dbReference>
<gene>
    <name evidence="12" type="ORF">GPM19_00715</name>
</gene>
<keyword evidence="6 9" id="KW-1133">Transmembrane helix</keyword>
<dbReference type="SUPFAM" id="SSF51735">
    <property type="entry name" value="NAD(P)-binding Rossmann-fold domains"/>
    <property type="match status" value="1"/>
</dbReference>
<keyword evidence="5 9" id="KW-0812">Transmembrane</keyword>
<evidence type="ECO:0000259" key="10">
    <source>
        <dbReference type="Pfam" id="PF00999"/>
    </source>
</evidence>
<evidence type="ECO:0000256" key="9">
    <source>
        <dbReference type="SAM" id="Phobius"/>
    </source>
</evidence>
<dbReference type="InterPro" id="IPR006153">
    <property type="entry name" value="Cation/H_exchanger_TM"/>
</dbReference>
<keyword evidence="7" id="KW-0406">Ion transport</keyword>
<evidence type="ECO:0000256" key="7">
    <source>
        <dbReference type="ARBA" id="ARBA00023065"/>
    </source>
</evidence>
<dbReference type="PANTHER" id="PTHR42751:SF1">
    <property type="entry name" value="CATION_PROTON ANTIPORTER YBAL-RELATED"/>
    <property type="match status" value="1"/>
</dbReference>
<dbReference type="Proteomes" id="UP000437638">
    <property type="component" value="Unassembled WGS sequence"/>
</dbReference>
<comment type="similarity">
    <text evidence="2">Belongs to the monovalent cation:proton antiporter 2 (CPA2) transporter (TC 2.A.37) family.</text>
</comment>
<keyword evidence="4" id="KW-0050">Antiport</keyword>
<evidence type="ECO:0000256" key="4">
    <source>
        <dbReference type="ARBA" id="ARBA00022449"/>
    </source>
</evidence>
<feature type="domain" description="Cation/H+ exchanger transmembrane" evidence="10">
    <location>
        <begin position="9"/>
        <end position="340"/>
    </location>
</feature>
<sequence>MLEAVSLSFAFIFGILVRQIGLPPLVGFLAAGFALNAYGPLVGLPSDAGPILEHVAHLGVLLLLFTVGLKLKLRNLIEPVVVGGALIHFILTVGVFTAGFIWLAGIATETALLLGIALSFSSTVLAAKVLEAKRELRAFHGRIAIGILIIQDLIALAVLSIAGGQSPTIWALWIFALPLLRPVLYWLMDMARHDELLVLMGVVLAVSVGGMGFEVVGLSSEVGALVMGVLLSNHPRAQELAQSLWGLKEVLLISFFLQIGMTGLPDTQALLFALVMALILPLKGLLFYFLLIAFKVRSRNAFLGGLTLTAYSEFGLIVASGVLEQWLVPLAITVAVSFVIAAPLNRFAHPLFDRLENHLMRTERKTCHPDEQPVSLGTATVMVLGMGRTGSAAYDFFHEHGLNVVGIDADPNKVAKQETHDKRHVLYADAEDVGFWHGLNISQLSAVTLATPDLEGKLMATRQLRKAGFTGTIIAGTTYEDEADVLIKAGVNQTYLIMAGAGIGLAERTLEALQRP</sequence>
<feature type="transmembrane region" description="Helical" evidence="9">
    <location>
        <begin position="196"/>
        <end position="218"/>
    </location>
</feature>
<dbReference type="InterPro" id="IPR038770">
    <property type="entry name" value="Na+/solute_symporter_sf"/>
</dbReference>
<dbReference type="Pfam" id="PF00999">
    <property type="entry name" value="Na_H_Exchanger"/>
    <property type="match status" value="1"/>
</dbReference>
<organism evidence="12 13">
    <name type="scientific">Vreelandella zhuhanensis</name>
    <dbReference type="NCBI Taxonomy" id="2684210"/>
    <lineage>
        <taxon>Bacteria</taxon>
        <taxon>Pseudomonadati</taxon>
        <taxon>Pseudomonadota</taxon>
        <taxon>Gammaproteobacteria</taxon>
        <taxon>Oceanospirillales</taxon>
        <taxon>Halomonadaceae</taxon>
        <taxon>Vreelandella</taxon>
    </lineage>
</organism>
<evidence type="ECO:0000256" key="2">
    <source>
        <dbReference type="ARBA" id="ARBA00005551"/>
    </source>
</evidence>
<feature type="transmembrane region" description="Helical" evidence="9">
    <location>
        <begin position="7"/>
        <end position="35"/>
    </location>
</feature>
<accession>A0A7X3GXJ4</accession>
<evidence type="ECO:0000256" key="6">
    <source>
        <dbReference type="ARBA" id="ARBA00022989"/>
    </source>
</evidence>
<dbReference type="EMBL" id="WTKP01000001">
    <property type="protein sequence ID" value="MWJ26741.1"/>
    <property type="molecule type" value="Genomic_DNA"/>
</dbReference>
<proteinExistence type="inferred from homology"/>
<feature type="transmembrane region" description="Helical" evidence="9">
    <location>
        <begin position="142"/>
        <end position="162"/>
    </location>
</feature>
<feature type="transmembrane region" description="Helical" evidence="9">
    <location>
        <begin position="326"/>
        <end position="344"/>
    </location>
</feature>
<comment type="subcellular location">
    <subcellularLocation>
        <location evidence="1">Membrane</location>
        <topology evidence="1">Multi-pass membrane protein</topology>
    </subcellularLocation>
</comment>
<keyword evidence="13" id="KW-1185">Reference proteome</keyword>
<dbReference type="GO" id="GO:0006813">
    <property type="term" value="P:potassium ion transport"/>
    <property type="evidence" value="ECO:0007669"/>
    <property type="project" value="InterPro"/>
</dbReference>
<dbReference type="GO" id="GO:1902600">
    <property type="term" value="P:proton transmembrane transport"/>
    <property type="evidence" value="ECO:0007669"/>
    <property type="project" value="InterPro"/>
</dbReference>
<evidence type="ECO:0000256" key="5">
    <source>
        <dbReference type="ARBA" id="ARBA00022692"/>
    </source>
</evidence>
<evidence type="ECO:0000256" key="1">
    <source>
        <dbReference type="ARBA" id="ARBA00004141"/>
    </source>
</evidence>
<name>A0A7X3GXJ4_9GAMM</name>
<dbReference type="Gene3D" id="3.40.50.720">
    <property type="entry name" value="NAD(P)-binding Rossmann-like Domain"/>
    <property type="match status" value="1"/>
</dbReference>
<feature type="transmembrane region" description="Helical" evidence="9">
    <location>
        <begin position="168"/>
        <end position="187"/>
    </location>
</feature>
<protein>
    <submittedName>
        <fullName evidence="12">Sodium:proton exchanger</fullName>
    </submittedName>
</protein>
<evidence type="ECO:0000256" key="3">
    <source>
        <dbReference type="ARBA" id="ARBA00022448"/>
    </source>
</evidence>
<feature type="transmembrane region" description="Helical" evidence="9">
    <location>
        <begin position="80"/>
        <end position="104"/>
    </location>
</feature>
<dbReference type="Pfam" id="PF02254">
    <property type="entry name" value="TrkA_N"/>
    <property type="match status" value="1"/>
</dbReference>
<feature type="domain" description="RCK N-terminal" evidence="11">
    <location>
        <begin position="381"/>
        <end position="494"/>
    </location>
</feature>
<dbReference type="PANTHER" id="PTHR42751">
    <property type="entry name" value="SODIUM/HYDROGEN EXCHANGER FAMILY/TRKA DOMAIN PROTEIN"/>
    <property type="match status" value="1"/>
</dbReference>
<evidence type="ECO:0000259" key="11">
    <source>
        <dbReference type="Pfam" id="PF02254"/>
    </source>
</evidence>
<keyword evidence="8 9" id="KW-0472">Membrane</keyword>
<feature type="transmembrane region" description="Helical" evidence="9">
    <location>
        <begin position="55"/>
        <end position="73"/>
    </location>
</feature>
<keyword evidence="3" id="KW-0813">Transport</keyword>
<feature type="transmembrane region" description="Helical" evidence="9">
    <location>
        <begin position="270"/>
        <end position="294"/>
    </location>
</feature>
<reference evidence="12 13" key="1">
    <citation type="submission" date="2019-12" db="EMBL/GenBank/DDBJ databases">
        <title>Halomonas rutogse sp. nov. isolated from two lakes on Tibetan Plateau.</title>
        <authorList>
            <person name="Gao P."/>
        </authorList>
    </citation>
    <scope>NUCLEOTIDE SEQUENCE [LARGE SCALE GENOMIC DNA]</scope>
    <source>
        <strain evidence="12 13">ZH2S</strain>
    </source>
</reference>
<evidence type="ECO:0000256" key="8">
    <source>
        <dbReference type="ARBA" id="ARBA00023136"/>
    </source>
</evidence>